<dbReference type="OrthoDB" id="9802752at2"/>
<evidence type="ECO:0008006" key="3">
    <source>
        <dbReference type="Google" id="ProtNLM"/>
    </source>
</evidence>
<evidence type="ECO:0000313" key="2">
    <source>
        <dbReference type="Proteomes" id="UP000198771"/>
    </source>
</evidence>
<evidence type="ECO:0000313" key="1">
    <source>
        <dbReference type="EMBL" id="SDB53186.1"/>
    </source>
</evidence>
<sequence length="94" mass="10822">MALKAILEVAPSSGQLLVYQTENGQVRLDVRLEGETVWLTQQHMAKLFQTSQQIISQHIQNVFEEKELEPGATHKKFLSVRREGSRKVQRSLDY</sequence>
<reference evidence="1 2" key="1">
    <citation type="submission" date="2016-10" db="EMBL/GenBank/DDBJ databases">
        <authorList>
            <person name="de Groot N.N."/>
        </authorList>
    </citation>
    <scope>NUCLEOTIDE SEQUENCE [LARGE SCALE GENOMIC DNA]</scope>
    <source>
        <strain evidence="1 2">ASO4-2</strain>
    </source>
</reference>
<organism evidence="1 2">
    <name type="scientific">Desulfonatronum thiosulfatophilum</name>
    <dbReference type="NCBI Taxonomy" id="617002"/>
    <lineage>
        <taxon>Bacteria</taxon>
        <taxon>Pseudomonadati</taxon>
        <taxon>Thermodesulfobacteriota</taxon>
        <taxon>Desulfovibrionia</taxon>
        <taxon>Desulfovibrionales</taxon>
        <taxon>Desulfonatronaceae</taxon>
        <taxon>Desulfonatronum</taxon>
    </lineage>
</organism>
<dbReference type="STRING" id="617002.SAMN05660653_02629"/>
<dbReference type="EMBL" id="FMXO01000016">
    <property type="protein sequence ID" value="SDB53186.1"/>
    <property type="molecule type" value="Genomic_DNA"/>
</dbReference>
<keyword evidence="2" id="KW-1185">Reference proteome</keyword>
<dbReference type="PANTHER" id="PTHR35810:SF1">
    <property type="entry name" value="CYTOPLASMIC PROTEIN"/>
    <property type="match status" value="1"/>
</dbReference>
<name>A0A1G6E702_9BACT</name>
<dbReference type="AlphaFoldDB" id="A0A1G6E702"/>
<accession>A0A1G6E702</accession>
<protein>
    <recommendedName>
        <fullName evidence="3">Virulence protein RhuM family protein</fullName>
    </recommendedName>
</protein>
<dbReference type="Proteomes" id="UP000198771">
    <property type="component" value="Unassembled WGS sequence"/>
</dbReference>
<dbReference type="PANTHER" id="PTHR35810">
    <property type="entry name" value="CYTOPLASMIC PROTEIN-RELATED"/>
    <property type="match status" value="1"/>
</dbReference>
<gene>
    <name evidence="1" type="ORF">SAMN05660653_02629</name>
</gene>
<dbReference type="RefSeq" id="WP_139163002.1">
    <property type="nucleotide sequence ID" value="NZ_FMXO01000016.1"/>
</dbReference>
<proteinExistence type="predicted"/>